<keyword evidence="3" id="KW-1185">Reference proteome</keyword>
<feature type="region of interest" description="Disordered" evidence="1">
    <location>
        <begin position="70"/>
        <end position="89"/>
    </location>
</feature>
<dbReference type="EMBL" id="OX395143">
    <property type="protein sequence ID" value="CAI5797785.1"/>
    <property type="molecule type" value="Genomic_DNA"/>
</dbReference>
<evidence type="ECO:0000313" key="2">
    <source>
        <dbReference type="EMBL" id="CAI5797785.1"/>
    </source>
</evidence>
<proteinExistence type="predicted"/>
<name>A0AA35PTP3_9SAUR</name>
<reference evidence="2" key="1">
    <citation type="submission" date="2022-12" db="EMBL/GenBank/DDBJ databases">
        <authorList>
            <person name="Alioto T."/>
            <person name="Alioto T."/>
            <person name="Gomez Garrido J."/>
        </authorList>
    </citation>
    <scope>NUCLEOTIDE SEQUENCE</scope>
</reference>
<sequence length="189" mass="20961">MCQAAEPGWQATWQRVHSSANSPRVAKKEGLFKVRGQLVSQRKRGAKRKLASHTPFAASVFIFPAVQRANTSKGAKTGPKTSPQTSHRPTFHDVNVEGSAHSNLPLKSPSCKSSQWTKKGHYLCNPSHRSYDELISRAGDNLVLSARLTLERSQEQEPLDRCWRENSGTESLLFLCVLDLTVPRDAAVK</sequence>
<dbReference type="Proteomes" id="UP001178461">
    <property type="component" value="Chromosome 16"/>
</dbReference>
<feature type="compositionally biased region" description="Polar residues" evidence="1">
    <location>
        <begin position="70"/>
        <end position="88"/>
    </location>
</feature>
<organism evidence="2 3">
    <name type="scientific">Podarcis lilfordi</name>
    <name type="common">Lilford's wall lizard</name>
    <dbReference type="NCBI Taxonomy" id="74358"/>
    <lineage>
        <taxon>Eukaryota</taxon>
        <taxon>Metazoa</taxon>
        <taxon>Chordata</taxon>
        <taxon>Craniata</taxon>
        <taxon>Vertebrata</taxon>
        <taxon>Euteleostomi</taxon>
        <taxon>Lepidosauria</taxon>
        <taxon>Squamata</taxon>
        <taxon>Bifurcata</taxon>
        <taxon>Unidentata</taxon>
        <taxon>Episquamata</taxon>
        <taxon>Laterata</taxon>
        <taxon>Lacertibaenia</taxon>
        <taxon>Lacertidae</taxon>
        <taxon>Podarcis</taxon>
    </lineage>
</organism>
<accession>A0AA35PTP3</accession>
<gene>
    <name evidence="2" type="ORF">PODLI_1B006174</name>
</gene>
<evidence type="ECO:0000313" key="3">
    <source>
        <dbReference type="Proteomes" id="UP001178461"/>
    </source>
</evidence>
<dbReference type="AlphaFoldDB" id="A0AA35PTP3"/>
<protein>
    <submittedName>
        <fullName evidence="2">Uncharacterized protein</fullName>
    </submittedName>
</protein>
<evidence type="ECO:0000256" key="1">
    <source>
        <dbReference type="SAM" id="MobiDB-lite"/>
    </source>
</evidence>